<dbReference type="KEGG" id="kak:Kalk_02685"/>
<keyword evidence="1" id="KW-1133">Transmembrane helix</keyword>
<sequence length="64" mass="7247">MFDILNQLSLGLFIIQKIPTYHVIILLNIKDEINVVFILAGKMVNCAAFLMAVVSTVRLLNDRE</sequence>
<feature type="transmembrane region" description="Helical" evidence="1">
    <location>
        <begin position="12"/>
        <end position="29"/>
    </location>
</feature>
<evidence type="ECO:0000313" key="2">
    <source>
        <dbReference type="EMBL" id="AUM11394.1"/>
    </source>
</evidence>
<organism evidence="2 3">
    <name type="scientific">Ketobacter alkanivorans</name>
    <dbReference type="NCBI Taxonomy" id="1917421"/>
    <lineage>
        <taxon>Bacteria</taxon>
        <taxon>Pseudomonadati</taxon>
        <taxon>Pseudomonadota</taxon>
        <taxon>Gammaproteobacteria</taxon>
        <taxon>Pseudomonadales</taxon>
        <taxon>Ketobacteraceae</taxon>
        <taxon>Ketobacter</taxon>
    </lineage>
</organism>
<accession>A0A2K9LKU7</accession>
<evidence type="ECO:0000256" key="1">
    <source>
        <dbReference type="SAM" id="Phobius"/>
    </source>
</evidence>
<protein>
    <submittedName>
        <fullName evidence="2">Uncharacterized protein</fullName>
    </submittedName>
</protein>
<proteinExistence type="predicted"/>
<evidence type="ECO:0000313" key="3">
    <source>
        <dbReference type="Proteomes" id="UP000235116"/>
    </source>
</evidence>
<name>A0A2K9LKU7_9GAMM</name>
<dbReference type="EMBL" id="CP022684">
    <property type="protein sequence ID" value="AUM11394.1"/>
    <property type="molecule type" value="Genomic_DNA"/>
</dbReference>
<reference evidence="3" key="1">
    <citation type="submission" date="2017-08" db="EMBL/GenBank/DDBJ databases">
        <title>Direct submision.</title>
        <authorList>
            <person name="Kim S.-J."/>
            <person name="Rhee S.-K."/>
        </authorList>
    </citation>
    <scope>NUCLEOTIDE SEQUENCE [LARGE SCALE GENOMIC DNA]</scope>
    <source>
        <strain evidence="3">GI5</strain>
    </source>
</reference>
<feature type="transmembrane region" description="Helical" evidence="1">
    <location>
        <begin position="35"/>
        <end position="60"/>
    </location>
</feature>
<keyword evidence="1" id="KW-0812">Transmembrane</keyword>
<keyword evidence="1" id="KW-0472">Membrane</keyword>
<dbReference type="Proteomes" id="UP000235116">
    <property type="component" value="Chromosome"/>
</dbReference>
<gene>
    <name evidence="2" type="ORF">Kalk_02685</name>
</gene>
<keyword evidence="3" id="KW-1185">Reference proteome</keyword>
<dbReference type="AlphaFoldDB" id="A0A2K9LKU7"/>